<protein>
    <recommendedName>
        <fullName evidence="4">Centrosomin N-terminal motif 1 domain-containing protein</fullName>
    </recommendedName>
</protein>
<dbReference type="OMA" id="DQATEYS"/>
<feature type="domain" description="Centrosomin N-terminal motif 1" evidence="4">
    <location>
        <begin position="15"/>
        <end position="92"/>
    </location>
</feature>
<dbReference type="GeneID" id="20648898"/>
<evidence type="ECO:0000256" key="3">
    <source>
        <dbReference type="SAM" id="Coils"/>
    </source>
</evidence>
<dbReference type="AlphaFoldDB" id="G5A1Z8"/>
<evidence type="ECO:0000313" key="5">
    <source>
        <dbReference type="EMBL" id="EGZ10946.1"/>
    </source>
</evidence>
<gene>
    <name evidence="5" type="ORF">PHYSODRAFT_347597</name>
</gene>
<sequence length="277" mass="32265">MDENMQGATQPLPRTLGEQAARFAELQHENFNLKMRVSYLEDKLLQYLGNGATTLASEELEAEVIQLRRALDERDHQLAEQNASMARANEAIDALMQQLRESQARIPQRGEVGQPGLAVQNAVQAAQRRVYELEEEAERLSLELQEAHSAHQRDLGTSEQWRQRYLETLEYLKREGIKALHEVKHLRALNNSKDEMLARSRELLADARQQKRRQGSEFIIRLRRFSEEAKQLGEQEERLHAKYQADYARLESDWMNDQTGLVQQNEFFRDEIASLRR</sequence>
<dbReference type="Proteomes" id="UP000002640">
    <property type="component" value="Unassembled WGS sequence"/>
</dbReference>
<evidence type="ECO:0000259" key="4">
    <source>
        <dbReference type="Pfam" id="PF07989"/>
    </source>
</evidence>
<feature type="coiled-coil region" evidence="3">
    <location>
        <begin position="57"/>
        <end position="150"/>
    </location>
</feature>
<keyword evidence="6" id="KW-1185">Reference proteome</keyword>
<dbReference type="RefSeq" id="XP_009533691.1">
    <property type="nucleotide sequence ID" value="XM_009535396.1"/>
</dbReference>
<dbReference type="SMR" id="G5A1Z8"/>
<accession>G5A1Z8</accession>
<evidence type="ECO:0000256" key="1">
    <source>
        <dbReference type="ARBA" id="ARBA00004496"/>
    </source>
</evidence>
<proteinExistence type="predicted"/>
<dbReference type="KEGG" id="psoj:PHYSODRAFT_347597"/>
<name>G5A1Z8_PHYSP</name>
<evidence type="ECO:0000256" key="2">
    <source>
        <dbReference type="ARBA" id="ARBA00022490"/>
    </source>
</evidence>
<dbReference type="GO" id="GO:0005815">
    <property type="term" value="C:microtubule organizing center"/>
    <property type="evidence" value="ECO:0007669"/>
    <property type="project" value="InterPro"/>
</dbReference>
<keyword evidence="2" id="KW-0963">Cytoplasm</keyword>
<dbReference type="InterPro" id="IPR012943">
    <property type="entry name" value="Cnn_1N"/>
</dbReference>
<reference evidence="5 6" key="1">
    <citation type="journal article" date="2006" name="Science">
        <title>Phytophthora genome sequences uncover evolutionary origins and mechanisms of pathogenesis.</title>
        <authorList>
            <person name="Tyler B.M."/>
            <person name="Tripathy S."/>
            <person name="Zhang X."/>
            <person name="Dehal P."/>
            <person name="Jiang R.H."/>
            <person name="Aerts A."/>
            <person name="Arredondo F.D."/>
            <person name="Baxter L."/>
            <person name="Bensasson D."/>
            <person name="Beynon J.L."/>
            <person name="Chapman J."/>
            <person name="Damasceno C.M."/>
            <person name="Dorrance A.E."/>
            <person name="Dou D."/>
            <person name="Dickerman A.W."/>
            <person name="Dubchak I.L."/>
            <person name="Garbelotto M."/>
            <person name="Gijzen M."/>
            <person name="Gordon S.G."/>
            <person name="Govers F."/>
            <person name="Grunwald N.J."/>
            <person name="Huang W."/>
            <person name="Ivors K.L."/>
            <person name="Jones R.W."/>
            <person name="Kamoun S."/>
            <person name="Krampis K."/>
            <person name="Lamour K.H."/>
            <person name="Lee M.K."/>
            <person name="McDonald W.H."/>
            <person name="Medina M."/>
            <person name="Meijer H.J."/>
            <person name="Nordberg E.K."/>
            <person name="Maclean D.J."/>
            <person name="Ospina-Giraldo M.D."/>
            <person name="Morris P.F."/>
            <person name="Phuntumart V."/>
            <person name="Putnam N.H."/>
            <person name="Rash S."/>
            <person name="Rose J.K."/>
            <person name="Sakihama Y."/>
            <person name="Salamov A.A."/>
            <person name="Savidor A."/>
            <person name="Scheuring C.F."/>
            <person name="Smith B.M."/>
            <person name="Sobral B.W."/>
            <person name="Terry A."/>
            <person name="Torto-Alalibo T.A."/>
            <person name="Win J."/>
            <person name="Xu Z."/>
            <person name="Zhang H."/>
            <person name="Grigoriev I.V."/>
            <person name="Rokhsar D.S."/>
            <person name="Boore J.L."/>
        </authorList>
    </citation>
    <scope>NUCLEOTIDE SEQUENCE [LARGE SCALE GENOMIC DNA]</scope>
    <source>
        <strain evidence="5 6">P6497</strain>
    </source>
</reference>
<dbReference type="GO" id="GO:0005737">
    <property type="term" value="C:cytoplasm"/>
    <property type="evidence" value="ECO:0007669"/>
    <property type="project" value="UniProtKB-SubCell"/>
</dbReference>
<dbReference type="Pfam" id="PF07989">
    <property type="entry name" value="Cnn_1N"/>
    <property type="match status" value="1"/>
</dbReference>
<dbReference type="InParanoid" id="G5A1Z8"/>
<organism evidence="5 6">
    <name type="scientific">Phytophthora sojae (strain P6497)</name>
    <name type="common">Soybean stem and root rot agent</name>
    <name type="synonym">Phytophthora megasperma f. sp. glycines</name>
    <dbReference type="NCBI Taxonomy" id="1094619"/>
    <lineage>
        <taxon>Eukaryota</taxon>
        <taxon>Sar</taxon>
        <taxon>Stramenopiles</taxon>
        <taxon>Oomycota</taxon>
        <taxon>Peronosporomycetes</taxon>
        <taxon>Peronosporales</taxon>
        <taxon>Peronosporaceae</taxon>
        <taxon>Phytophthora</taxon>
    </lineage>
</organism>
<dbReference type="EMBL" id="JH159158">
    <property type="protein sequence ID" value="EGZ10946.1"/>
    <property type="molecule type" value="Genomic_DNA"/>
</dbReference>
<comment type="subcellular location">
    <subcellularLocation>
        <location evidence="1">Cytoplasm</location>
    </subcellularLocation>
</comment>
<evidence type="ECO:0000313" key="6">
    <source>
        <dbReference type="Proteomes" id="UP000002640"/>
    </source>
</evidence>
<keyword evidence="3" id="KW-0175">Coiled coil</keyword>